<dbReference type="Pfam" id="PF00675">
    <property type="entry name" value="Peptidase_M16"/>
    <property type="match status" value="1"/>
</dbReference>
<feature type="domain" description="Peptidase M16 N-terminal" evidence="2">
    <location>
        <begin position="65"/>
        <end position="210"/>
    </location>
</feature>
<evidence type="ECO:0000259" key="3">
    <source>
        <dbReference type="Pfam" id="PF05193"/>
    </source>
</evidence>
<name>A0A7C3WQD4_9BACT</name>
<dbReference type="AlphaFoldDB" id="A0A7C3WQD4"/>
<evidence type="ECO:0000259" key="2">
    <source>
        <dbReference type="Pfam" id="PF00675"/>
    </source>
</evidence>
<gene>
    <name evidence="4" type="ORF">ENV62_03835</name>
</gene>
<dbReference type="InterPro" id="IPR007863">
    <property type="entry name" value="Peptidase_M16_C"/>
</dbReference>
<dbReference type="PANTHER" id="PTHR11851:SF49">
    <property type="entry name" value="MITOCHONDRIAL-PROCESSING PEPTIDASE SUBUNIT ALPHA"/>
    <property type="match status" value="1"/>
</dbReference>
<dbReference type="InterPro" id="IPR011765">
    <property type="entry name" value="Pept_M16_N"/>
</dbReference>
<comment type="similarity">
    <text evidence="1">Belongs to the peptidase M16 family.</text>
</comment>
<evidence type="ECO:0000256" key="1">
    <source>
        <dbReference type="ARBA" id="ARBA00007261"/>
    </source>
</evidence>
<dbReference type="EMBL" id="DTHB01000029">
    <property type="protein sequence ID" value="HGB14354.1"/>
    <property type="molecule type" value="Genomic_DNA"/>
</dbReference>
<dbReference type="SUPFAM" id="SSF63411">
    <property type="entry name" value="LuxS/MPP-like metallohydrolase"/>
    <property type="match status" value="2"/>
</dbReference>
<organism evidence="4">
    <name type="scientific">Desulfobacca acetoxidans</name>
    <dbReference type="NCBI Taxonomy" id="60893"/>
    <lineage>
        <taxon>Bacteria</taxon>
        <taxon>Pseudomonadati</taxon>
        <taxon>Thermodesulfobacteriota</taxon>
        <taxon>Desulfobaccia</taxon>
        <taxon>Desulfobaccales</taxon>
        <taxon>Desulfobaccaceae</taxon>
        <taxon>Desulfobacca</taxon>
    </lineage>
</organism>
<feature type="domain" description="Peptidase M16 C-terminal" evidence="3">
    <location>
        <begin position="219"/>
        <end position="397"/>
    </location>
</feature>
<proteinExistence type="inferred from homology"/>
<dbReference type="Gene3D" id="3.30.830.10">
    <property type="entry name" value="Metalloenzyme, LuxS/M16 peptidase-like"/>
    <property type="match status" value="2"/>
</dbReference>
<dbReference type="GO" id="GO:0046872">
    <property type="term" value="F:metal ion binding"/>
    <property type="evidence" value="ECO:0007669"/>
    <property type="project" value="InterPro"/>
</dbReference>
<evidence type="ECO:0000313" key="4">
    <source>
        <dbReference type="EMBL" id="HGB14354.1"/>
    </source>
</evidence>
<reference evidence="4" key="1">
    <citation type="journal article" date="2020" name="mSystems">
        <title>Genome- and Community-Level Interaction Insights into Carbon Utilization and Element Cycling Functions of Hydrothermarchaeota in Hydrothermal Sediment.</title>
        <authorList>
            <person name="Zhou Z."/>
            <person name="Liu Y."/>
            <person name="Xu W."/>
            <person name="Pan J."/>
            <person name="Luo Z.H."/>
            <person name="Li M."/>
        </authorList>
    </citation>
    <scope>NUCLEOTIDE SEQUENCE [LARGE SCALE GENOMIC DNA]</scope>
    <source>
        <strain evidence="4">SpSt-776</strain>
    </source>
</reference>
<accession>A0A7C3WQD4</accession>
<dbReference type="InterPro" id="IPR011249">
    <property type="entry name" value="Metalloenz_LuxS/M16"/>
</dbReference>
<comment type="caution">
    <text evidence="4">The sequence shown here is derived from an EMBL/GenBank/DDBJ whole genome shotgun (WGS) entry which is preliminary data.</text>
</comment>
<dbReference type="Pfam" id="PF05193">
    <property type="entry name" value="Peptidase_M16_C"/>
    <property type="match status" value="1"/>
</dbReference>
<sequence>MSLPDPRVSRGHSFLTRLCRARARLLLFLVLCFFTAAGCCPPSAWTAEEGPFSQVVEHELANGMKVLLLREPRAPLVTHQIWYRVGSRHEQLGKTGLSHLTEHLMFKGTEKYGPKEFSRAVQRSGGTDNAFTGRDYTAYFQNGPATELKLWMEMEADRMRNLKVSPEAFAIEQKVVLEERRQRTEDDPVSFLSEETWAAAFKAHPYQWPVIGWFHDIESLTREDFLKYYQTYYQPNNATLVVVGDIDPRETLAHIEKIYGTIPRGPEPPKVTAKEPPQYGERRVVVHREAQLPYLIMVYHVPHWEHPDAYALDLLSGLLSMGRSSRLYHRLVYKERLALEVGSDYNLDSADPPVFILYGQPMPKKTTAQLEAALDQEVKRLQTEAVDGQELQKVKNQIMAGFYMSLDSLFFRGMLLGKLATVARWTLVKDYIPKIQAVSAADLQRVARQYLIANNRTVGVLSPVKSDQAKPGRYQSGSQIK</sequence>
<protein>
    <submittedName>
        <fullName evidence="4">Insulinase family protein</fullName>
    </submittedName>
</protein>
<dbReference type="InterPro" id="IPR050361">
    <property type="entry name" value="MPP/UQCRC_Complex"/>
</dbReference>
<dbReference type="PANTHER" id="PTHR11851">
    <property type="entry name" value="METALLOPROTEASE"/>
    <property type="match status" value="1"/>
</dbReference>